<dbReference type="PROSITE" id="PS51485">
    <property type="entry name" value="PHYTOCYANIN"/>
    <property type="match status" value="1"/>
</dbReference>
<reference evidence="6 7" key="1">
    <citation type="journal article" date="2015" name="Proc. Natl. Acad. Sci. U.S.A.">
        <title>The resurrection genome of Boea hygrometrica: A blueprint for survival of dehydration.</title>
        <authorList>
            <person name="Xiao L."/>
            <person name="Yang G."/>
            <person name="Zhang L."/>
            <person name="Yang X."/>
            <person name="Zhao S."/>
            <person name="Ji Z."/>
            <person name="Zhou Q."/>
            <person name="Hu M."/>
            <person name="Wang Y."/>
            <person name="Chen M."/>
            <person name="Xu Y."/>
            <person name="Jin H."/>
            <person name="Xiao X."/>
            <person name="Hu G."/>
            <person name="Bao F."/>
            <person name="Hu Y."/>
            <person name="Wan P."/>
            <person name="Li L."/>
            <person name="Deng X."/>
            <person name="Kuang T."/>
            <person name="Xiang C."/>
            <person name="Zhu J.K."/>
            <person name="Oliver M.J."/>
            <person name="He Y."/>
        </authorList>
    </citation>
    <scope>NUCLEOTIDE SEQUENCE [LARGE SCALE GENOMIC DNA]</scope>
    <source>
        <strain evidence="7">cv. XS01</strain>
    </source>
</reference>
<keyword evidence="4" id="KW-0732">Signal</keyword>
<keyword evidence="2" id="KW-0325">Glycoprotein</keyword>
<evidence type="ECO:0000256" key="1">
    <source>
        <dbReference type="ARBA" id="ARBA00022723"/>
    </source>
</evidence>
<dbReference type="GO" id="GO:0046872">
    <property type="term" value="F:metal ion binding"/>
    <property type="evidence" value="ECO:0007669"/>
    <property type="project" value="UniProtKB-KW"/>
</dbReference>
<evidence type="ECO:0000313" key="7">
    <source>
        <dbReference type="Proteomes" id="UP000250235"/>
    </source>
</evidence>
<dbReference type="InterPro" id="IPR008972">
    <property type="entry name" value="Cupredoxin"/>
</dbReference>
<dbReference type="Gene3D" id="2.60.40.420">
    <property type="entry name" value="Cupredoxins - blue copper proteins"/>
    <property type="match status" value="1"/>
</dbReference>
<dbReference type="CDD" id="cd04216">
    <property type="entry name" value="Phytocyanin"/>
    <property type="match status" value="1"/>
</dbReference>
<evidence type="ECO:0000259" key="5">
    <source>
        <dbReference type="PROSITE" id="PS51485"/>
    </source>
</evidence>
<dbReference type="PANTHER" id="PTHR33021">
    <property type="entry name" value="BLUE COPPER PROTEIN"/>
    <property type="match status" value="1"/>
</dbReference>
<evidence type="ECO:0000256" key="3">
    <source>
        <dbReference type="SAM" id="MobiDB-lite"/>
    </source>
</evidence>
<evidence type="ECO:0000256" key="4">
    <source>
        <dbReference type="SAM" id="SignalP"/>
    </source>
</evidence>
<dbReference type="FunFam" id="2.60.40.420:FF:000003">
    <property type="entry name" value="Blue copper"/>
    <property type="match status" value="1"/>
</dbReference>
<organism evidence="6 7">
    <name type="scientific">Dorcoceras hygrometricum</name>
    <dbReference type="NCBI Taxonomy" id="472368"/>
    <lineage>
        <taxon>Eukaryota</taxon>
        <taxon>Viridiplantae</taxon>
        <taxon>Streptophyta</taxon>
        <taxon>Embryophyta</taxon>
        <taxon>Tracheophyta</taxon>
        <taxon>Spermatophyta</taxon>
        <taxon>Magnoliopsida</taxon>
        <taxon>eudicotyledons</taxon>
        <taxon>Gunneridae</taxon>
        <taxon>Pentapetalae</taxon>
        <taxon>asterids</taxon>
        <taxon>lamiids</taxon>
        <taxon>Lamiales</taxon>
        <taxon>Gesneriaceae</taxon>
        <taxon>Didymocarpoideae</taxon>
        <taxon>Trichosporeae</taxon>
        <taxon>Loxocarpinae</taxon>
        <taxon>Dorcoceras</taxon>
    </lineage>
</organism>
<dbReference type="GO" id="GO:0009055">
    <property type="term" value="F:electron transfer activity"/>
    <property type="evidence" value="ECO:0007669"/>
    <property type="project" value="InterPro"/>
</dbReference>
<dbReference type="InterPro" id="IPR039391">
    <property type="entry name" value="Phytocyanin-like"/>
</dbReference>
<gene>
    <name evidence="6" type="ORF">F511_09870</name>
</gene>
<evidence type="ECO:0000313" key="6">
    <source>
        <dbReference type="EMBL" id="KZV50812.1"/>
    </source>
</evidence>
<feature type="chain" id="PRO_5016251172" evidence="4">
    <location>
        <begin position="23"/>
        <end position="178"/>
    </location>
</feature>
<dbReference type="SUPFAM" id="SSF49503">
    <property type="entry name" value="Cupredoxins"/>
    <property type="match status" value="1"/>
</dbReference>
<sequence length="178" mass="19179">MGLAKNGGFLLLLMAFVGLATAANVYQVGESAGWTVIGNVDYGKWAASKIFKVNDTLLFKYDPQHHNVLQVSRSDFHSCNATAPIATYSTGNDSFFIRAPGHYFFFCGFLGHCQAGQKVDIRVPKITGPAGVPTGSPIQPPQASPDGSIEPSPSSSESILCCNKTWLLLVFLMSEYLL</sequence>
<feature type="region of interest" description="Disordered" evidence="3">
    <location>
        <begin position="130"/>
        <end position="155"/>
    </location>
</feature>
<dbReference type="OrthoDB" id="1933492at2759"/>
<keyword evidence="1" id="KW-0479">Metal-binding</keyword>
<protein>
    <submittedName>
        <fullName evidence="6">Mavicyanin</fullName>
    </submittedName>
</protein>
<dbReference type="InterPro" id="IPR003245">
    <property type="entry name" value="Phytocyanin_dom"/>
</dbReference>
<keyword evidence="7" id="KW-1185">Reference proteome</keyword>
<dbReference type="AlphaFoldDB" id="A0A2Z7CUP4"/>
<proteinExistence type="predicted"/>
<evidence type="ECO:0000256" key="2">
    <source>
        <dbReference type="ARBA" id="ARBA00023180"/>
    </source>
</evidence>
<dbReference type="PANTHER" id="PTHR33021:SF443">
    <property type="entry name" value="MAVICYANIN-LIKE"/>
    <property type="match status" value="1"/>
</dbReference>
<feature type="domain" description="Phytocyanin" evidence="5">
    <location>
        <begin position="24"/>
        <end position="125"/>
    </location>
</feature>
<dbReference type="Proteomes" id="UP000250235">
    <property type="component" value="Unassembled WGS sequence"/>
</dbReference>
<dbReference type="Pfam" id="PF02298">
    <property type="entry name" value="Cu_bind_like"/>
    <property type="match status" value="1"/>
</dbReference>
<accession>A0A2Z7CUP4</accession>
<name>A0A2Z7CUP4_9LAMI</name>
<feature type="signal peptide" evidence="4">
    <location>
        <begin position="1"/>
        <end position="22"/>
    </location>
</feature>
<dbReference type="EMBL" id="KQ992331">
    <property type="protein sequence ID" value="KZV50812.1"/>
    <property type="molecule type" value="Genomic_DNA"/>
</dbReference>
<dbReference type="GO" id="GO:0005886">
    <property type="term" value="C:plasma membrane"/>
    <property type="evidence" value="ECO:0007669"/>
    <property type="project" value="TreeGrafter"/>
</dbReference>